<comment type="caution">
    <text evidence="2">The sequence shown here is derived from an EMBL/GenBank/DDBJ whole genome shotgun (WGS) entry which is preliminary data.</text>
</comment>
<reference evidence="2" key="1">
    <citation type="journal article" date="2014" name="Int. J. Syst. Evol. Microbiol.">
        <title>Complete genome sequence of Corynebacterium casei LMG S-19264T (=DSM 44701T), isolated from a smear-ripened cheese.</title>
        <authorList>
            <consortium name="US DOE Joint Genome Institute (JGI-PGF)"/>
            <person name="Walter F."/>
            <person name="Albersmeier A."/>
            <person name="Kalinowski J."/>
            <person name="Ruckert C."/>
        </authorList>
    </citation>
    <scope>NUCLEOTIDE SEQUENCE</scope>
    <source>
        <strain evidence="2">KCTC 42590</strain>
    </source>
</reference>
<evidence type="ECO:0000256" key="1">
    <source>
        <dbReference type="SAM" id="MobiDB-lite"/>
    </source>
</evidence>
<dbReference type="EMBL" id="BNCI01000001">
    <property type="protein sequence ID" value="GHF10657.1"/>
    <property type="molecule type" value="Genomic_DNA"/>
</dbReference>
<evidence type="ECO:0000313" key="2">
    <source>
        <dbReference type="EMBL" id="GHF10657.1"/>
    </source>
</evidence>
<name>A0A919AJF9_9PROT</name>
<keyword evidence="3" id="KW-1185">Reference proteome</keyword>
<evidence type="ECO:0000313" key="3">
    <source>
        <dbReference type="Proteomes" id="UP000630923"/>
    </source>
</evidence>
<feature type="region of interest" description="Disordered" evidence="1">
    <location>
        <begin position="132"/>
        <end position="170"/>
    </location>
</feature>
<dbReference type="AlphaFoldDB" id="A0A919AJF9"/>
<proteinExistence type="predicted"/>
<protein>
    <recommendedName>
        <fullName evidence="4">Antifreeze glycopeptide</fullName>
    </recommendedName>
</protein>
<organism evidence="2 3">
    <name type="scientific">Kordiimonas sediminis</name>
    <dbReference type="NCBI Taxonomy" id="1735581"/>
    <lineage>
        <taxon>Bacteria</taxon>
        <taxon>Pseudomonadati</taxon>
        <taxon>Pseudomonadota</taxon>
        <taxon>Alphaproteobacteria</taxon>
        <taxon>Kordiimonadales</taxon>
        <taxon>Kordiimonadaceae</taxon>
        <taxon>Kordiimonas</taxon>
    </lineage>
</organism>
<evidence type="ECO:0008006" key="4">
    <source>
        <dbReference type="Google" id="ProtNLM"/>
    </source>
</evidence>
<accession>A0A919AJF9</accession>
<feature type="compositionally biased region" description="Low complexity" evidence="1">
    <location>
        <begin position="45"/>
        <end position="60"/>
    </location>
</feature>
<feature type="region of interest" description="Disordered" evidence="1">
    <location>
        <begin position="32"/>
        <end position="82"/>
    </location>
</feature>
<dbReference type="Proteomes" id="UP000630923">
    <property type="component" value="Unassembled WGS sequence"/>
</dbReference>
<reference evidence="2" key="2">
    <citation type="submission" date="2020-09" db="EMBL/GenBank/DDBJ databases">
        <authorList>
            <person name="Sun Q."/>
            <person name="Kim S."/>
        </authorList>
    </citation>
    <scope>NUCLEOTIDE SEQUENCE</scope>
    <source>
        <strain evidence="2">KCTC 42590</strain>
    </source>
</reference>
<gene>
    <name evidence="2" type="ORF">GCM10017044_00420</name>
</gene>
<sequence length="748" mass="79161">MDDVAGKYSKSLMVALLLSSTAGVFYPLSAQDAEVPQQEVETSETDQQQSDQTDSQSADDQQAEAEQETSSADQKPAVQEVDDSRVTFFIGDRPKLQRQKGPSVGQPVSILPKPYVPVGSVALPVEETVQEATPSDAAQAGTNSGTEEGAVMAGEPSGGVAAPGSDAGNAVTSDEALLEGAALSSGGDNSQTEATMIAPRDPLAGEQLSTLDPSGVGVLDGTQAFPAVFWSDYARSDVIDYLHAYSAKNASPSLRDLLRRVALSPSMPAAPAGPDDVANYIKARLNLIRSVGDADGFARLIGALPADTDKTLFSNELSVASLLSGDLLEGCAVADTERRRDASPYWLKYLAFCEAARGSRMGVDFQLGVLEEVTSLPQTFYQLIEQVLVQAENPTAPSAPEGTVLAGPVEVTPLNAAMARLSQVAITSVSTDNVNPVAVPVFLALPTLGADAGANLVMLGLKGHNISLQTVADYIRSTDFDGSELMSLDMADTENDASDDTVEGDAYLPAAIEILAAAKTLALPEEDTGQTDLMPVVEALQAYARRTGSILEWNTIMALLVEGDNERFLSVDTRLMFALLRQDYSAASEYAQYLRTRVAGDNPDLDVQLVRAWPYIAILDTKSTEVSSSAYKVWQGQATSSIDTEMPVVLLEAFGRSVPESLWQHMEMIGKPGPKLAASTAQWRRLVQSARSGDRAATLAAALRLMASTGISNMSADTAGSVLQYLGRMGLEEEASQLAVEMMVAQGL</sequence>